<sequence>MLWNEIVMTFAAPSAVPAALSAKKRRPVASHELRKALPTAAKDDQRRKDCGSQSSPSNDAGRASEEYTLAVLPMGTTIVSMELNIIQSWHSHIVRYESLYKDWLLRPIELDKKALLAQLEAFEKLEAVFQAYAETLRTLKWQDFAILSFFDSLSVAGTRHSPRQIQADAYPPIATGMQIFQMQMPVQDNTAIMALQASQSAGTATIPVFNTSSLSVSSFSPVSAVFQAPALQINLTSPTSIRAYVRRYHKLEIELPNISTCTNISILYQAVNEFRELEDVFERMVRALDTQIQSGKTRQSLVAMAEKNCLPTDVKIRCGQYAQQIELRIAQLTIGPAQTVPLF</sequence>
<name>A0AAD6J3N4_DREDA</name>
<keyword evidence="3" id="KW-1185">Reference proteome</keyword>
<gene>
    <name evidence="2" type="ORF">Dda_0060</name>
</gene>
<dbReference type="EMBL" id="JAQGDS010000001">
    <property type="protein sequence ID" value="KAJ6263923.1"/>
    <property type="molecule type" value="Genomic_DNA"/>
</dbReference>
<dbReference type="AlphaFoldDB" id="A0AAD6J3N4"/>
<comment type="caution">
    <text evidence="2">The sequence shown here is derived from an EMBL/GenBank/DDBJ whole genome shotgun (WGS) entry which is preliminary data.</text>
</comment>
<feature type="compositionally biased region" description="Basic and acidic residues" evidence="1">
    <location>
        <begin position="29"/>
        <end position="50"/>
    </location>
</feature>
<organism evidence="2 3">
    <name type="scientific">Drechslerella dactyloides</name>
    <name type="common">Nematode-trapping fungus</name>
    <name type="synonym">Arthrobotrys dactyloides</name>
    <dbReference type="NCBI Taxonomy" id="74499"/>
    <lineage>
        <taxon>Eukaryota</taxon>
        <taxon>Fungi</taxon>
        <taxon>Dikarya</taxon>
        <taxon>Ascomycota</taxon>
        <taxon>Pezizomycotina</taxon>
        <taxon>Orbiliomycetes</taxon>
        <taxon>Orbiliales</taxon>
        <taxon>Orbiliaceae</taxon>
        <taxon>Drechslerella</taxon>
    </lineage>
</organism>
<feature type="region of interest" description="Disordered" evidence="1">
    <location>
        <begin position="27"/>
        <end position="62"/>
    </location>
</feature>
<evidence type="ECO:0000313" key="2">
    <source>
        <dbReference type="EMBL" id="KAJ6263923.1"/>
    </source>
</evidence>
<reference evidence="2" key="1">
    <citation type="submission" date="2023-01" db="EMBL/GenBank/DDBJ databases">
        <title>The chitinases involved in constricting ring structure development in the nematode-trapping fungus Drechslerella dactyloides.</title>
        <authorList>
            <person name="Wang R."/>
            <person name="Zhang L."/>
            <person name="Tang P."/>
            <person name="Li S."/>
            <person name="Liang L."/>
        </authorList>
    </citation>
    <scope>NUCLEOTIDE SEQUENCE</scope>
    <source>
        <strain evidence="2">YMF1.00031</strain>
    </source>
</reference>
<accession>A0AAD6J3N4</accession>
<dbReference type="Proteomes" id="UP001221413">
    <property type="component" value="Unassembled WGS sequence"/>
</dbReference>
<evidence type="ECO:0000313" key="3">
    <source>
        <dbReference type="Proteomes" id="UP001221413"/>
    </source>
</evidence>
<proteinExistence type="predicted"/>
<evidence type="ECO:0000256" key="1">
    <source>
        <dbReference type="SAM" id="MobiDB-lite"/>
    </source>
</evidence>
<protein>
    <submittedName>
        <fullName evidence="2">Uncharacterized protein</fullName>
    </submittedName>
</protein>